<sequence>MQIQHENVQLMPGLPFKYFQHDRLTTVNVAPHWHQGIELNCLTAGAMLKFVTAGQTTEYWPGAIWAVDRRCVHSAVGNTTADWAEFGLIIDDDFLLAQLPESINWRLTLTGTEAAKQHPVAYAAVRTHLLAIRDLLAQGNTDLVRLAVLSHFYALLVQLGQSFTVPVAPQKVNANPTLVDTVMTYIDQAYAEPLSGAALAQQFHVSLTTLNQQFNVSLQMSVNRYLRLVRLLHARLLLLETDKTVDYIAAACGFDNCKTLNRNFKAWKKRTPTAYRQAYTQFNKIDTSCFQDCPL</sequence>
<dbReference type="PROSITE" id="PS01124">
    <property type="entry name" value="HTH_ARAC_FAMILY_2"/>
    <property type="match status" value="1"/>
</dbReference>
<evidence type="ECO:0000256" key="3">
    <source>
        <dbReference type="ARBA" id="ARBA00023125"/>
    </source>
</evidence>
<name>A0ABW3EFW3_9LACO</name>
<dbReference type="PROSITE" id="PS00041">
    <property type="entry name" value="HTH_ARAC_FAMILY_1"/>
    <property type="match status" value="1"/>
</dbReference>
<evidence type="ECO:0000313" key="8">
    <source>
        <dbReference type="Proteomes" id="UP001597104"/>
    </source>
</evidence>
<dbReference type="SMART" id="SM00342">
    <property type="entry name" value="HTH_ARAC"/>
    <property type="match status" value="1"/>
</dbReference>
<dbReference type="InterPro" id="IPR018062">
    <property type="entry name" value="HTH_AraC-typ_CS"/>
</dbReference>
<evidence type="ECO:0000313" key="7">
    <source>
        <dbReference type="EMBL" id="MFD0897853.1"/>
    </source>
</evidence>
<keyword evidence="5" id="KW-0804">Transcription</keyword>
<feature type="domain" description="HTH araC/xylS-type" evidence="6">
    <location>
        <begin position="180"/>
        <end position="278"/>
    </location>
</feature>
<dbReference type="InterPro" id="IPR037923">
    <property type="entry name" value="HTH-like"/>
</dbReference>
<dbReference type="SUPFAM" id="SSF51215">
    <property type="entry name" value="Regulatory protein AraC"/>
    <property type="match status" value="1"/>
</dbReference>
<protein>
    <submittedName>
        <fullName evidence="7">Helix-turn-helix domain-containing protein</fullName>
    </submittedName>
</protein>
<organism evidence="7 8">
    <name type="scientific">Loigolactobacillus binensis</name>
    <dbReference type="NCBI Taxonomy" id="2559922"/>
    <lineage>
        <taxon>Bacteria</taxon>
        <taxon>Bacillati</taxon>
        <taxon>Bacillota</taxon>
        <taxon>Bacilli</taxon>
        <taxon>Lactobacillales</taxon>
        <taxon>Lactobacillaceae</taxon>
        <taxon>Loigolactobacillus</taxon>
    </lineage>
</organism>
<evidence type="ECO:0000256" key="2">
    <source>
        <dbReference type="ARBA" id="ARBA00023015"/>
    </source>
</evidence>
<proteinExistence type="predicted"/>
<dbReference type="PANTHER" id="PTHR46796:SF13">
    <property type="entry name" value="HTH-TYPE TRANSCRIPTIONAL ACTIVATOR RHAS"/>
    <property type="match status" value="1"/>
</dbReference>
<dbReference type="SUPFAM" id="SSF46689">
    <property type="entry name" value="Homeodomain-like"/>
    <property type="match status" value="1"/>
</dbReference>
<evidence type="ECO:0000256" key="4">
    <source>
        <dbReference type="ARBA" id="ARBA00023159"/>
    </source>
</evidence>
<keyword evidence="3" id="KW-0238">DNA-binding</keyword>
<dbReference type="InterPro" id="IPR009057">
    <property type="entry name" value="Homeodomain-like_sf"/>
</dbReference>
<dbReference type="PANTHER" id="PTHR46796">
    <property type="entry name" value="HTH-TYPE TRANSCRIPTIONAL ACTIVATOR RHAS-RELATED"/>
    <property type="match status" value="1"/>
</dbReference>
<comment type="caution">
    <text evidence="7">The sequence shown here is derived from an EMBL/GenBank/DDBJ whole genome shotgun (WGS) entry which is preliminary data.</text>
</comment>
<gene>
    <name evidence="7" type="ORF">ACFQZ7_08980</name>
</gene>
<dbReference type="Pfam" id="PF12833">
    <property type="entry name" value="HTH_18"/>
    <property type="match status" value="1"/>
</dbReference>
<dbReference type="Proteomes" id="UP001597104">
    <property type="component" value="Unassembled WGS sequence"/>
</dbReference>
<reference evidence="8" key="1">
    <citation type="journal article" date="2019" name="Int. J. Syst. Evol. Microbiol.">
        <title>The Global Catalogue of Microorganisms (GCM) 10K type strain sequencing project: providing services to taxonomists for standard genome sequencing and annotation.</title>
        <authorList>
            <consortium name="The Broad Institute Genomics Platform"/>
            <consortium name="The Broad Institute Genome Sequencing Center for Infectious Disease"/>
            <person name="Wu L."/>
            <person name="Ma J."/>
        </authorList>
    </citation>
    <scope>NUCLEOTIDE SEQUENCE [LARGE SCALE GENOMIC DNA]</scope>
    <source>
        <strain evidence="8">CCM 8925</strain>
    </source>
</reference>
<dbReference type="EMBL" id="JBHTIO010000042">
    <property type="protein sequence ID" value="MFD0897853.1"/>
    <property type="molecule type" value="Genomic_DNA"/>
</dbReference>
<dbReference type="InterPro" id="IPR018060">
    <property type="entry name" value="HTH_AraC"/>
</dbReference>
<dbReference type="RefSeq" id="WP_137638158.1">
    <property type="nucleotide sequence ID" value="NZ_BJDN01000019.1"/>
</dbReference>
<dbReference type="InterPro" id="IPR050204">
    <property type="entry name" value="AraC_XylS_family_regulators"/>
</dbReference>
<evidence type="ECO:0000259" key="6">
    <source>
        <dbReference type="PROSITE" id="PS01124"/>
    </source>
</evidence>
<keyword evidence="4" id="KW-0010">Activator</keyword>
<keyword evidence="1" id="KW-0963">Cytoplasm</keyword>
<accession>A0ABW3EFW3</accession>
<keyword evidence="2" id="KW-0805">Transcription regulation</keyword>
<evidence type="ECO:0000256" key="5">
    <source>
        <dbReference type="ARBA" id="ARBA00023163"/>
    </source>
</evidence>
<keyword evidence="8" id="KW-1185">Reference proteome</keyword>
<dbReference type="Gene3D" id="1.10.10.60">
    <property type="entry name" value="Homeodomain-like"/>
    <property type="match status" value="1"/>
</dbReference>
<evidence type="ECO:0000256" key="1">
    <source>
        <dbReference type="ARBA" id="ARBA00022490"/>
    </source>
</evidence>